<dbReference type="EMBL" id="CM055113">
    <property type="protein sequence ID" value="KAJ7516271.1"/>
    <property type="molecule type" value="Genomic_DNA"/>
</dbReference>
<sequence length="149" mass="17140">MVSFPLTIFRFSVRSSIWYSGLSFTQVPQFDGACQFFTIFEGSIPSRYKDPWNEWSKKIQTSMHRSCQGNSVARNTIDMAVREGVSLIPWAFLFGIAFRLQFIERLLHGSSKLKHFTLFKISFAVNESDTTTSERCIGCVQVCQGMYDY</sequence>
<gene>
    <name evidence="1" type="ORF">O6H91_22G050900</name>
</gene>
<reference evidence="2" key="1">
    <citation type="journal article" date="2024" name="Proc. Natl. Acad. Sci. U.S.A.">
        <title>Extraordinary preservation of gene collinearity over three hundred million years revealed in homosporous lycophytes.</title>
        <authorList>
            <person name="Li C."/>
            <person name="Wickell D."/>
            <person name="Kuo L.Y."/>
            <person name="Chen X."/>
            <person name="Nie B."/>
            <person name="Liao X."/>
            <person name="Peng D."/>
            <person name="Ji J."/>
            <person name="Jenkins J."/>
            <person name="Williams M."/>
            <person name="Shu S."/>
            <person name="Plott C."/>
            <person name="Barry K."/>
            <person name="Rajasekar S."/>
            <person name="Grimwood J."/>
            <person name="Han X."/>
            <person name="Sun S."/>
            <person name="Hou Z."/>
            <person name="He W."/>
            <person name="Dai G."/>
            <person name="Sun C."/>
            <person name="Schmutz J."/>
            <person name="Leebens-Mack J.H."/>
            <person name="Li F.W."/>
            <person name="Wang L."/>
        </authorList>
    </citation>
    <scope>NUCLEOTIDE SEQUENCE [LARGE SCALE GENOMIC DNA]</scope>
    <source>
        <strain evidence="2">cv. PW_Plant_1</strain>
    </source>
</reference>
<keyword evidence="2" id="KW-1185">Reference proteome</keyword>
<organism evidence="1 2">
    <name type="scientific">Diphasiastrum complanatum</name>
    <name type="common">Issler's clubmoss</name>
    <name type="synonym">Lycopodium complanatum</name>
    <dbReference type="NCBI Taxonomy" id="34168"/>
    <lineage>
        <taxon>Eukaryota</taxon>
        <taxon>Viridiplantae</taxon>
        <taxon>Streptophyta</taxon>
        <taxon>Embryophyta</taxon>
        <taxon>Tracheophyta</taxon>
        <taxon>Lycopodiopsida</taxon>
        <taxon>Lycopodiales</taxon>
        <taxon>Lycopodiaceae</taxon>
        <taxon>Lycopodioideae</taxon>
        <taxon>Diphasiastrum</taxon>
    </lineage>
</organism>
<dbReference type="Proteomes" id="UP001162992">
    <property type="component" value="Chromosome 22"/>
</dbReference>
<accession>A0ACC2AFN2</accession>
<name>A0ACC2AFN2_DIPCM</name>
<comment type="caution">
    <text evidence="1">The sequence shown here is derived from an EMBL/GenBank/DDBJ whole genome shotgun (WGS) entry which is preliminary data.</text>
</comment>
<proteinExistence type="predicted"/>
<evidence type="ECO:0000313" key="2">
    <source>
        <dbReference type="Proteomes" id="UP001162992"/>
    </source>
</evidence>
<evidence type="ECO:0000313" key="1">
    <source>
        <dbReference type="EMBL" id="KAJ7516271.1"/>
    </source>
</evidence>
<protein>
    <submittedName>
        <fullName evidence="1">Uncharacterized protein</fullName>
    </submittedName>
</protein>